<gene>
    <name evidence="1" type="ORF">HPB47_005833</name>
</gene>
<name>A0AC60PBW6_IXOPE</name>
<sequence length="106" mass="11657">MKVACILVIAALLLTVARASEELCGLPDEIKETTVKCITEHVSPQMKEKWETLKQTFGNNDLEATKKLCQLKKGAAESGAKSDFFTEAEEAEIKKAFTACQPQIKP</sequence>
<dbReference type="EMBL" id="JABSTQ010010876">
    <property type="protein sequence ID" value="KAG0417177.1"/>
    <property type="molecule type" value="Genomic_DNA"/>
</dbReference>
<reference evidence="1 2" key="1">
    <citation type="journal article" date="2020" name="Cell">
        <title>Large-Scale Comparative Analyses of Tick Genomes Elucidate Their Genetic Diversity and Vector Capacities.</title>
        <authorList>
            <consortium name="Tick Genome and Microbiome Consortium (TIGMIC)"/>
            <person name="Jia N."/>
            <person name="Wang J."/>
            <person name="Shi W."/>
            <person name="Du L."/>
            <person name="Sun Y."/>
            <person name="Zhan W."/>
            <person name="Jiang J.F."/>
            <person name="Wang Q."/>
            <person name="Zhang B."/>
            <person name="Ji P."/>
            <person name="Bell-Sakyi L."/>
            <person name="Cui X.M."/>
            <person name="Yuan T.T."/>
            <person name="Jiang B.G."/>
            <person name="Yang W.F."/>
            <person name="Lam T.T."/>
            <person name="Chang Q.C."/>
            <person name="Ding S.J."/>
            <person name="Wang X.J."/>
            <person name="Zhu J.G."/>
            <person name="Ruan X.D."/>
            <person name="Zhao L."/>
            <person name="Wei J.T."/>
            <person name="Ye R.Z."/>
            <person name="Que T.C."/>
            <person name="Du C.H."/>
            <person name="Zhou Y.H."/>
            <person name="Cheng J.X."/>
            <person name="Dai P.F."/>
            <person name="Guo W.B."/>
            <person name="Han X.H."/>
            <person name="Huang E.J."/>
            <person name="Li L.F."/>
            <person name="Wei W."/>
            <person name="Gao Y.C."/>
            <person name="Liu J.Z."/>
            <person name="Shao H.Z."/>
            <person name="Wang X."/>
            <person name="Wang C.C."/>
            <person name="Yang T.C."/>
            <person name="Huo Q.B."/>
            <person name="Li W."/>
            <person name="Chen H.Y."/>
            <person name="Chen S.E."/>
            <person name="Zhou L.G."/>
            <person name="Ni X.B."/>
            <person name="Tian J.H."/>
            <person name="Sheng Y."/>
            <person name="Liu T."/>
            <person name="Pan Y.S."/>
            <person name="Xia L.Y."/>
            <person name="Li J."/>
            <person name="Zhao F."/>
            <person name="Cao W.C."/>
        </authorList>
    </citation>
    <scope>NUCLEOTIDE SEQUENCE [LARGE SCALE GENOMIC DNA]</scope>
    <source>
        <strain evidence="1">Iper-2018</strain>
    </source>
</reference>
<protein>
    <submittedName>
        <fullName evidence="1">Uncharacterized protein</fullName>
    </submittedName>
</protein>
<dbReference type="Proteomes" id="UP000805193">
    <property type="component" value="Unassembled WGS sequence"/>
</dbReference>
<keyword evidence="2" id="KW-1185">Reference proteome</keyword>
<evidence type="ECO:0000313" key="1">
    <source>
        <dbReference type="EMBL" id="KAG0417177.1"/>
    </source>
</evidence>
<comment type="caution">
    <text evidence="1">The sequence shown here is derived from an EMBL/GenBank/DDBJ whole genome shotgun (WGS) entry which is preliminary data.</text>
</comment>
<accession>A0AC60PBW6</accession>
<proteinExistence type="predicted"/>
<evidence type="ECO:0000313" key="2">
    <source>
        <dbReference type="Proteomes" id="UP000805193"/>
    </source>
</evidence>
<organism evidence="1 2">
    <name type="scientific">Ixodes persulcatus</name>
    <name type="common">Taiga tick</name>
    <dbReference type="NCBI Taxonomy" id="34615"/>
    <lineage>
        <taxon>Eukaryota</taxon>
        <taxon>Metazoa</taxon>
        <taxon>Ecdysozoa</taxon>
        <taxon>Arthropoda</taxon>
        <taxon>Chelicerata</taxon>
        <taxon>Arachnida</taxon>
        <taxon>Acari</taxon>
        <taxon>Parasitiformes</taxon>
        <taxon>Ixodida</taxon>
        <taxon>Ixodoidea</taxon>
        <taxon>Ixodidae</taxon>
        <taxon>Ixodinae</taxon>
        <taxon>Ixodes</taxon>
    </lineage>
</organism>